<keyword evidence="4" id="KW-1185">Reference proteome</keyword>
<proteinExistence type="predicted"/>
<feature type="signal peptide" evidence="2">
    <location>
        <begin position="1"/>
        <end position="18"/>
    </location>
</feature>
<evidence type="ECO:0000313" key="3">
    <source>
        <dbReference type="EMBL" id="KAK5929552.1"/>
    </source>
</evidence>
<protein>
    <recommendedName>
        <fullName evidence="5">Secreted protein</fullName>
    </recommendedName>
</protein>
<evidence type="ECO:0000256" key="1">
    <source>
        <dbReference type="SAM" id="MobiDB-lite"/>
    </source>
</evidence>
<gene>
    <name evidence="3" type="ORF">CgunFtcFv8_010775</name>
</gene>
<keyword evidence="2" id="KW-0732">Signal</keyword>
<evidence type="ECO:0000313" key="4">
    <source>
        <dbReference type="Proteomes" id="UP001331515"/>
    </source>
</evidence>
<feature type="compositionally biased region" description="Basic and acidic residues" evidence="1">
    <location>
        <begin position="54"/>
        <end position="70"/>
    </location>
</feature>
<accession>A0AAN8DVL6</accession>
<comment type="caution">
    <text evidence="3">The sequence shown here is derived from an EMBL/GenBank/DDBJ whole genome shotgun (WGS) entry which is preliminary data.</text>
</comment>
<evidence type="ECO:0008006" key="5">
    <source>
        <dbReference type="Google" id="ProtNLM"/>
    </source>
</evidence>
<reference evidence="3 4" key="1">
    <citation type="journal article" date="2023" name="Mol. Biol. Evol.">
        <title>Genomics of Secondarily Temperate Adaptation in the Only Non-Antarctic Icefish.</title>
        <authorList>
            <person name="Rivera-Colon A.G."/>
            <person name="Rayamajhi N."/>
            <person name="Minhas B.F."/>
            <person name="Madrigal G."/>
            <person name="Bilyk K.T."/>
            <person name="Yoon V."/>
            <person name="Hune M."/>
            <person name="Gregory S."/>
            <person name="Cheng C.H.C."/>
            <person name="Catchen J.M."/>
        </authorList>
    </citation>
    <scope>NUCLEOTIDE SEQUENCE [LARGE SCALE GENOMIC DNA]</scope>
    <source>
        <tissue evidence="3">White muscle</tissue>
    </source>
</reference>
<feature type="chain" id="PRO_5042957052" description="Secreted protein" evidence="2">
    <location>
        <begin position="19"/>
        <end position="76"/>
    </location>
</feature>
<evidence type="ECO:0000256" key="2">
    <source>
        <dbReference type="SAM" id="SignalP"/>
    </source>
</evidence>
<organism evidence="3 4">
    <name type="scientific">Champsocephalus gunnari</name>
    <name type="common">Mackerel icefish</name>
    <dbReference type="NCBI Taxonomy" id="52237"/>
    <lineage>
        <taxon>Eukaryota</taxon>
        <taxon>Metazoa</taxon>
        <taxon>Chordata</taxon>
        <taxon>Craniata</taxon>
        <taxon>Vertebrata</taxon>
        <taxon>Euteleostomi</taxon>
        <taxon>Actinopterygii</taxon>
        <taxon>Neopterygii</taxon>
        <taxon>Teleostei</taxon>
        <taxon>Neoteleostei</taxon>
        <taxon>Acanthomorphata</taxon>
        <taxon>Eupercaria</taxon>
        <taxon>Perciformes</taxon>
        <taxon>Notothenioidei</taxon>
        <taxon>Channichthyidae</taxon>
        <taxon>Champsocephalus</taxon>
    </lineage>
</organism>
<dbReference type="AlphaFoldDB" id="A0AAN8DVL6"/>
<dbReference type="EMBL" id="JAURVH010001517">
    <property type="protein sequence ID" value="KAK5929552.1"/>
    <property type="molecule type" value="Genomic_DNA"/>
</dbReference>
<dbReference type="Proteomes" id="UP001331515">
    <property type="component" value="Unassembled WGS sequence"/>
</dbReference>
<name>A0AAN8DVL6_CHAGU</name>
<sequence length="76" mass="8381">MMISWLSSSQLLLSPAAWLLVNIDSGIEATATLSQCRGAGGRPAISMASAPCGRMDEGRQKLQYDREASRWRGRRR</sequence>
<feature type="region of interest" description="Disordered" evidence="1">
    <location>
        <begin position="50"/>
        <end position="76"/>
    </location>
</feature>